<dbReference type="STRING" id="35608.A0A2U1LEM9"/>
<organism evidence="2 3">
    <name type="scientific">Artemisia annua</name>
    <name type="common">Sweet wormwood</name>
    <dbReference type="NCBI Taxonomy" id="35608"/>
    <lineage>
        <taxon>Eukaryota</taxon>
        <taxon>Viridiplantae</taxon>
        <taxon>Streptophyta</taxon>
        <taxon>Embryophyta</taxon>
        <taxon>Tracheophyta</taxon>
        <taxon>Spermatophyta</taxon>
        <taxon>Magnoliopsida</taxon>
        <taxon>eudicotyledons</taxon>
        <taxon>Gunneridae</taxon>
        <taxon>Pentapetalae</taxon>
        <taxon>asterids</taxon>
        <taxon>campanulids</taxon>
        <taxon>Asterales</taxon>
        <taxon>Asteraceae</taxon>
        <taxon>Asteroideae</taxon>
        <taxon>Anthemideae</taxon>
        <taxon>Artemisiinae</taxon>
        <taxon>Artemisia</taxon>
    </lineage>
</organism>
<dbReference type="Proteomes" id="UP000245207">
    <property type="component" value="Unassembled WGS sequence"/>
</dbReference>
<name>A0A2U1LEM9_ARTAN</name>
<evidence type="ECO:0000256" key="1">
    <source>
        <dbReference type="SAM" id="MobiDB-lite"/>
    </source>
</evidence>
<feature type="compositionally biased region" description="Polar residues" evidence="1">
    <location>
        <begin position="78"/>
        <end position="94"/>
    </location>
</feature>
<protein>
    <submittedName>
        <fullName evidence="2">MORN motif-containing protein</fullName>
    </submittedName>
</protein>
<accession>A0A2U1LEM9</accession>
<sequence length="123" mass="13765">MIDATEDIDAEYPQATFYYKILTYFRQMKGIKNFRTGPGEDVANETTNTGDTLMIDLQTYKLRAGVKPSVDQKDGWTTMHSPEGNSEPQMNNEAQFSLSLSFDESTDASLQAQVDFESSASSR</sequence>
<proteinExistence type="predicted"/>
<reference evidence="2 3" key="1">
    <citation type="journal article" date="2018" name="Mol. Plant">
        <title>The genome of Artemisia annua provides insight into the evolution of Asteraceae family and artemisinin biosynthesis.</title>
        <authorList>
            <person name="Shen Q."/>
            <person name="Zhang L."/>
            <person name="Liao Z."/>
            <person name="Wang S."/>
            <person name="Yan T."/>
            <person name="Shi P."/>
            <person name="Liu M."/>
            <person name="Fu X."/>
            <person name="Pan Q."/>
            <person name="Wang Y."/>
            <person name="Lv Z."/>
            <person name="Lu X."/>
            <person name="Zhang F."/>
            <person name="Jiang W."/>
            <person name="Ma Y."/>
            <person name="Chen M."/>
            <person name="Hao X."/>
            <person name="Li L."/>
            <person name="Tang Y."/>
            <person name="Lv G."/>
            <person name="Zhou Y."/>
            <person name="Sun X."/>
            <person name="Brodelius P.E."/>
            <person name="Rose J.K.C."/>
            <person name="Tang K."/>
        </authorList>
    </citation>
    <scope>NUCLEOTIDE SEQUENCE [LARGE SCALE GENOMIC DNA]</scope>
    <source>
        <strain evidence="3">cv. Huhao1</strain>
        <tissue evidence="2">Leaf</tissue>
    </source>
</reference>
<keyword evidence="3" id="KW-1185">Reference proteome</keyword>
<comment type="caution">
    <text evidence="2">The sequence shown here is derived from an EMBL/GenBank/DDBJ whole genome shotgun (WGS) entry which is preliminary data.</text>
</comment>
<evidence type="ECO:0000313" key="2">
    <source>
        <dbReference type="EMBL" id="PWA47448.1"/>
    </source>
</evidence>
<evidence type="ECO:0000313" key="3">
    <source>
        <dbReference type="Proteomes" id="UP000245207"/>
    </source>
</evidence>
<dbReference type="AlphaFoldDB" id="A0A2U1LEM9"/>
<gene>
    <name evidence="2" type="ORF">CTI12_AA499860</name>
</gene>
<dbReference type="EMBL" id="PKPP01009802">
    <property type="protein sequence ID" value="PWA47448.1"/>
    <property type="molecule type" value="Genomic_DNA"/>
</dbReference>
<dbReference type="OrthoDB" id="270720at2759"/>
<feature type="region of interest" description="Disordered" evidence="1">
    <location>
        <begin position="71"/>
        <end position="94"/>
    </location>
</feature>